<dbReference type="SUPFAM" id="SSF48613">
    <property type="entry name" value="Heme oxygenase-like"/>
    <property type="match status" value="1"/>
</dbReference>
<dbReference type="Gene3D" id="1.20.910.10">
    <property type="entry name" value="Heme oxygenase-like"/>
    <property type="match status" value="1"/>
</dbReference>
<proteinExistence type="predicted"/>
<comment type="caution">
    <text evidence="1">The sequence shown here is derived from an EMBL/GenBank/DDBJ whole genome shotgun (WGS) entry which is preliminary data.</text>
</comment>
<dbReference type="CDD" id="cd19357">
    <property type="entry name" value="TenA_E_At3g16990-like"/>
    <property type="match status" value="1"/>
</dbReference>
<dbReference type="Proteomes" id="UP001610335">
    <property type="component" value="Unassembled WGS sequence"/>
</dbReference>
<organism evidence="1 2">
    <name type="scientific">Aspergillus cavernicola</name>
    <dbReference type="NCBI Taxonomy" id="176166"/>
    <lineage>
        <taxon>Eukaryota</taxon>
        <taxon>Fungi</taxon>
        <taxon>Dikarya</taxon>
        <taxon>Ascomycota</taxon>
        <taxon>Pezizomycotina</taxon>
        <taxon>Eurotiomycetes</taxon>
        <taxon>Eurotiomycetidae</taxon>
        <taxon>Eurotiales</taxon>
        <taxon>Aspergillaceae</taxon>
        <taxon>Aspergillus</taxon>
        <taxon>Aspergillus subgen. Nidulantes</taxon>
    </lineage>
</organism>
<gene>
    <name evidence="1" type="ORF">BDW59DRAFT_182372</name>
</gene>
<evidence type="ECO:0008006" key="3">
    <source>
        <dbReference type="Google" id="ProtNLM"/>
    </source>
</evidence>
<dbReference type="InterPro" id="IPR053261">
    <property type="entry name" value="Polyketide-peptide_reg"/>
</dbReference>
<dbReference type="EMBL" id="JBFXLS010000096">
    <property type="protein sequence ID" value="KAL2817033.1"/>
    <property type="molecule type" value="Genomic_DNA"/>
</dbReference>
<name>A0ABR4HQP0_9EURO</name>
<evidence type="ECO:0000313" key="1">
    <source>
        <dbReference type="EMBL" id="KAL2817033.1"/>
    </source>
</evidence>
<dbReference type="InterPro" id="IPR016084">
    <property type="entry name" value="Haem_Oase-like_multi-hlx"/>
</dbReference>
<sequence length="266" mass="28855">MKLTTHLPNTAPQALHTATTHPFLRLAGSGQIPKPLLSQWLSQDRLYAQSYVRFIGMLLAKIHLPASVGLQSSSESGLKSEGTRAGIEEKVLDILIEAITNIRTELKFFEDVAGEYSLDLNVPAGEFSGSGSGSEAKVGGFGSGPITQSYIDMFMSAGSPGASLLEGLVVLWATEVCYLRAWRYAASFLGEGVGGGRNDADGGALRERFIPNWASEEFEGFVERIGVVVDEVAKGEGLGGDGDTLARCERWWRQVVWLEERFWPVV</sequence>
<accession>A0ABR4HQP0</accession>
<protein>
    <recommendedName>
        <fullName evidence="3">Thiaminase-2/PQQC domain-containing protein</fullName>
    </recommendedName>
</protein>
<evidence type="ECO:0000313" key="2">
    <source>
        <dbReference type="Proteomes" id="UP001610335"/>
    </source>
</evidence>
<dbReference type="PANTHER" id="PTHR41813">
    <property type="entry name" value="REGULATOR PAB1642, PUTATIVE (AFU_ORTHOLOGUE AFUA_3G11955)-RELATED"/>
    <property type="match status" value="1"/>
</dbReference>
<reference evidence="1 2" key="1">
    <citation type="submission" date="2024-07" db="EMBL/GenBank/DDBJ databases">
        <title>Section-level genome sequencing and comparative genomics of Aspergillus sections Usti and Cavernicolus.</title>
        <authorList>
            <consortium name="Lawrence Berkeley National Laboratory"/>
            <person name="Nybo J.L."/>
            <person name="Vesth T.C."/>
            <person name="Theobald S."/>
            <person name="Frisvad J.C."/>
            <person name="Larsen T.O."/>
            <person name="Kjaerboelling I."/>
            <person name="Rothschild-Mancinelli K."/>
            <person name="Lyhne E.K."/>
            <person name="Kogle M.E."/>
            <person name="Barry K."/>
            <person name="Clum A."/>
            <person name="Na H."/>
            <person name="Ledsgaard L."/>
            <person name="Lin J."/>
            <person name="Lipzen A."/>
            <person name="Kuo A."/>
            <person name="Riley R."/>
            <person name="Mondo S."/>
            <person name="LaButti K."/>
            <person name="Haridas S."/>
            <person name="Pangalinan J."/>
            <person name="Salamov A.A."/>
            <person name="Simmons B.A."/>
            <person name="Magnuson J.K."/>
            <person name="Chen J."/>
            <person name="Drula E."/>
            <person name="Henrissat B."/>
            <person name="Wiebenga A."/>
            <person name="Lubbers R.J."/>
            <person name="Gomes A.C."/>
            <person name="Makela M.R."/>
            <person name="Stajich J."/>
            <person name="Grigoriev I.V."/>
            <person name="Mortensen U.H."/>
            <person name="De vries R.P."/>
            <person name="Baker S.E."/>
            <person name="Andersen M.R."/>
        </authorList>
    </citation>
    <scope>NUCLEOTIDE SEQUENCE [LARGE SCALE GENOMIC DNA]</scope>
    <source>
        <strain evidence="1 2">CBS 600.67</strain>
    </source>
</reference>
<keyword evidence="2" id="KW-1185">Reference proteome</keyword>
<dbReference type="PANTHER" id="PTHR41813:SF2">
    <property type="entry name" value="REGULATOR PAB1642, PUTATIVE (AFU_ORTHOLOGUE AFUA_3G11955)-RELATED"/>
    <property type="match status" value="1"/>
</dbReference>